<dbReference type="SUPFAM" id="SSF51905">
    <property type="entry name" value="FAD/NAD(P)-binding domain"/>
    <property type="match status" value="1"/>
</dbReference>
<name>A0ABN8PRL3_9CNID</name>
<comment type="caution">
    <text evidence="1">The sequence shown here is derived from an EMBL/GenBank/DDBJ whole genome shotgun (WGS) entry which is preliminary data.</text>
</comment>
<protein>
    <submittedName>
        <fullName evidence="1">Uncharacterized protein</fullName>
    </submittedName>
</protein>
<sequence>MAKTARRQLEITSVVSGPITYSPDAIPLVGPDARVPNMWLALGTGWGYGIGLAGGICKYLSDWMIEGEPPFDLIEWEPNRYGNWATREVKFLDNAFLYLFAEAV</sequence>
<organism evidence="1 2">
    <name type="scientific">Porites lobata</name>
    <dbReference type="NCBI Taxonomy" id="104759"/>
    <lineage>
        <taxon>Eukaryota</taxon>
        <taxon>Metazoa</taxon>
        <taxon>Cnidaria</taxon>
        <taxon>Anthozoa</taxon>
        <taxon>Hexacorallia</taxon>
        <taxon>Scleractinia</taxon>
        <taxon>Fungiina</taxon>
        <taxon>Poritidae</taxon>
        <taxon>Porites</taxon>
    </lineage>
</organism>
<gene>
    <name evidence="1" type="ORF">PLOB_00045935</name>
</gene>
<evidence type="ECO:0000313" key="1">
    <source>
        <dbReference type="EMBL" id="CAH3147108.1"/>
    </source>
</evidence>
<reference evidence="1 2" key="1">
    <citation type="submission" date="2022-05" db="EMBL/GenBank/DDBJ databases">
        <authorList>
            <consortium name="Genoscope - CEA"/>
            <person name="William W."/>
        </authorList>
    </citation>
    <scope>NUCLEOTIDE SEQUENCE [LARGE SCALE GENOMIC DNA]</scope>
</reference>
<accession>A0ABN8PRL3</accession>
<dbReference type="EMBL" id="CALNXK010000080">
    <property type="protein sequence ID" value="CAH3147108.1"/>
    <property type="molecule type" value="Genomic_DNA"/>
</dbReference>
<dbReference type="Gene3D" id="3.50.50.60">
    <property type="entry name" value="FAD/NAD(P)-binding domain"/>
    <property type="match status" value="1"/>
</dbReference>
<dbReference type="Proteomes" id="UP001159405">
    <property type="component" value="Unassembled WGS sequence"/>
</dbReference>
<dbReference type="Gene3D" id="3.30.9.10">
    <property type="entry name" value="D-Amino Acid Oxidase, subunit A, domain 2"/>
    <property type="match status" value="1"/>
</dbReference>
<keyword evidence="2" id="KW-1185">Reference proteome</keyword>
<dbReference type="InterPro" id="IPR036188">
    <property type="entry name" value="FAD/NAD-bd_sf"/>
</dbReference>
<proteinExistence type="predicted"/>
<evidence type="ECO:0000313" key="2">
    <source>
        <dbReference type="Proteomes" id="UP001159405"/>
    </source>
</evidence>